<evidence type="ECO:0000256" key="8">
    <source>
        <dbReference type="ARBA" id="ARBA00023033"/>
    </source>
</evidence>
<dbReference type="InterPro" id="IPR036396">
    <property type="entry name" value="Cyt_P450_sf"/>
</dbReference>
<comment type="caution">
    <text evidence="9">The sequence shown here is derived from an EMBL/GenBank/DDBJ whole genome shotgun (WGS) entry which is preliminary data.</text>
</comment>
<gene>
    <name evidence="9" type="ORF">MSAN_00318900</name>
</gene>
<evidence type="ECO:0000256" key="5">
    <source>
        <dbReference type="ARBA" id="ARBA00022723"/>
    </source>
</evidence>
<comment type="cofactor">
    <cofactor evidence="1">
        <name>heme</name>
        <dbReference type="ChEBI" id="CHEBI:30413"/>
    </cofactor>
</comment>
<dbReference type="PRINTS" id="PR00463">
    <property type="entry name" value="EP450I"/>
</dbReference>
<dbReference type="Gene3D" id="1.10.630.10">
    <property type="entry name" value="Cytochrome P450"/>
    <property type="match status" value="1"/>
</dbReference>
<dbReference type="EMBL" id="JACAZH010000002">
    <property type="protein sequence ID" value="KAF7374350.1"/>
    <property type="molecule type" value="Genomic_DNA"/>
</dbReference>
<evidence type="ECO:0000256" key="3">
    <source>
        <dbReference type="ARBA" id="ARBA00010617"/>
    </source>
</evidence>
<keyword evidence="10" id="KW-1185">Reference proteome</keyword>
<keyword evidence="5" id="KW-0479">Metal-binding</keyword>
<keyword evidence="4" id="KW-0349">Heme</keyword>
<dbReference type="SUPFAM" id="SSF48264">
    <property type="entry name" value="Cytochrome P450"/>
    <property type="match status" value="1"/>
</dbReference>
<dbReference type="Pfam" id="PF00067">
    <property type="entry name" value="p450"/>
    <property type="match status" value="1"/>
</dbReference>
<name>A0A8H7DHB9_9AGAR</name>
<keyword evidence="7" id="KW-0408">Iron</keyword>
<organism evidence="9 10">
    <name type="scientific">Mycena sanguinolenta</name>
    <dbReference type="NCBI Taxonomy" id="230812"/>
    <lineage>
        <taxon>Eukaryota</taxon>
        <taxon>Fungi</taxon>
        <taxon>Dikarya</taxon>
        <taxon>Basidiomycota</taxon>
        <taxon>Agaricomycotina</taxon>
        <taxon>Agaricomycetes</taxon>
        <taxon>Agaricomycetidae</taxon>
        <taxon>Agaricales</taxon>
        <taxon>Marasmiineae</taxon>
        <taxon>Mycenaceae</taxon>
        <taxon>Mycena</taxon>
    </lineage>
</organism>
<proteinExistence type="inferred from homology"/>
<comment type="pathway">
    <text evidence="2">Secondary metabolite biosynthesis.</text>
</comment>
<dbReference type="CDD" id="cd11065">
    <property type="entry name" value="CYP64-like"/>
    <property type="match status" value="1"/>
</dbReference>
<dbReference type="GO" id="GO:0004497">
    <property type="term" value="F:monooxygenase activity"/>
    <property type="evidence" value="ECO:0007669"/>
    <property type="project" value="UniProtKB-KW"/>
</dbReference>
<protein>
    <submittedName>
        <fullName evidence="9">Cytochrome p450</fullName>
    </submittedName>
</protein>
<reference evidence="9" key="1">
    <citation type="submission" date="2020-05" db="EMBL/GenBank/DDBJ databases">
        <title>Mycena genomes resolve the evolution of fungal bioluminescence.</title>
        <authorList>
            <person name="Tsai I.J."/>
        </authorList>
    </citation>
    <scope>NUCLEOTIDE SEQUENCE</scope>
    <source>
        <strain evidence="9">160909Yilan</strain>
    </source>
</reference>
<evidence type="ECO:0000313" key="10">
    <source>
        <dbReference type="Proteomes" id="UP000623467"/>
    </source>
</evidence>
<dbReference type="AlphaFoldDB" id="A0A8H7DHB9"/>
<dbReference type="InterPro" id="IPR001128">
    <property type="entry name" value="Cyt_P450"/>
</dbReference>
<dbReference type="InterPro" id="IPR050364">
    <property type="entry name" value="Cytochrome_P450_fung"/>
</dbReference>
<comment type="similarity">
    <text evidence="3">Belongs to the cytochrome P450 family.</text>
</comment>
<evidence type="ECO:0000256" key="6">
    <source>
        <dbReference type="ARBA" id="ARBA00023002"/>
    </source>
</evidence>
<evidence type="ECO:0000313" key="9">
    <source>
        <dbReference type="EMBL" id="KAF7374350.1"/>
    </source>
</evidence>
<sequence length="359" mass="39988">MSTVYGYDVKPINDHFVDLAETAVKPLNNSVLPGAAAVNVFPILRYLPSWMPGAGFQRTAAECRQLTKQMRELPFEFVKQNMRDGRDSTSVVAKMLESNDRHDEVLIKEVAGASYAAGSDNTVGVLGSFFQAMVLYPDVQKKAQIEIDTIIGTNRLPQFEDRPSLPFVEAVYRELMRWKPVLPLGVPHATAADDVYNGYFIPKGATVVSNIWAMTRDESIYPEPESFKPDRFLTKDGKLTDDGSVLAFGYLLLVPYVARRHNAEDTLWGTIVSVLSTFDIAKAKDAAGNEINVDPSYSDGFLSRPQSFACSITPRSETTKDLPFLKPFFFSMLEKFEGDWLPFVATSLPRFNGANILVE</sequence>
<dbReference type="OrthoDB" id="3934656at2759"/>
<dbReference type="PANTHER" id="PTHR46300">
    <property type="entry name" value="P450, PUTATIVE (EUROFUNG)-RELATED-RELATED"/>
    <property type="match status" value="1"/>
</dbReference>
<evidence type="ECO:0000256" key="4">
    <source>
        <dbReference type="ARBA" id="ARBA00022617"/>
    </source>
</evidence>
<dbReference type="GO" id="GO:0016705">
    <property type="term" value="F:oxidoreductase activity, acting on paired donors, with incorporation or reduction of molecular oxygen"/>
    <property type="evidence" value="ECO:0007669"/>
    <property type="project" value="InterPro"/>
</dbReference>
<dbReference type="InterPro" id="IPR002401">
    <property type="entry name" value="Cyt_P450_E_grp-I"/>
</dbReference>
<keyword evidence="6" id="KW-0560">Oxidoreductase</keyword>
<dbReference type="PANTHER" id="PTHR46300:SF7">
    <property type="entry name" value="P450, PUTATIVE (EUROFUNG)-RELATED"/>
    <property type="match status" value="1"/>
</dbReference>
<accession>A0A8H7DHB9</accession>
<dbReference type="GO" id="GO:0005506">
    <property type="term" value="F:iron ion binding"/>
    <property type="evidence" value="ECO:0007669"/>
    <property type="project" value="InterPro"/>
</dbReference>
<evidence type="ECO:0000256" key="7">
    <source>
        <dbReference type="ARBA" id="ARBA00023004"/>
    </source>
</evidence>
<evidence type="ECO:0000256" key="1">
    <source>
        <dbReference type="ARBA" id="ARBA00001971"/>
    </source>
</evidence>
<dbReference type="Proteomes" id="UP000623467">
    <property type="component" value="Unassembled WGS sequence"/>
</dbReference>
<dbReference type="GO" id="GO:0020037">
    <property type="term" value="F:heme binding"/>
    <property type="evidence" value="ECO:0007669"/>
    <property type="project" value="InterPro"/>
</dbReference>
<keyword evidence="8" id="KW-0503">Monooxygenase</keyword>
<evidence type="ECO:0000256" key="2">
    <source>
        <dbReference type="ARBA" id="ARBA00005179"/>
    </source>
</evidence>